<dbReference type="CDD" id="cd00610">
    <property type="entry name" value="OAT_like"/>
    <property type="match status" value="1"/>
</dbReference>
<keyword evidence="6" id="KW-1185">Reference proteome</keyword>
<dbReference type="NCBIfam" id="NF004718">
    <property type="entry name" value="PRK06062.1"/>
    <property type="match status" value="1"/>
</dbReference>
<evidence type="ECO:0000256" key="1">
    <source>
        <dbReference type="ARBA" id="ARBA00001933"/>
    </source>
</evidence>
<dbReference type="InterPro" id="IPR015422">
    <property type="entry name" value="PyrdxlP-dep_Trfase_small"/>
</dbReference>
<dbReference type="RefSeq" id="WP_394830530.1">
    <property type="nucleotide sequence ID" value="NZ_CP089929.1"/>
</dbReference>
<keyword evidence="5" id="KW-0808">Transferase</keyword>
<keyword evidence="5" id="KW-0032">Aminotransferase</keyword>
<dbReference type="Gene3D" id="3.40.640.10">
    <property type="entry name" value="Type I PLP-dependent aspartate aminotransferase-like (Major domain)"/>
    <property type="match status" value="1"/>
</dbReference>
<organism evidence="5 6">
    <name type="scientific">Pendulispora rubella</name>
    <dbReference type="NCBI Taxonomy" id="2741070"/>
    <lineage>
        <taxon>Bacteria</taxon>
        <taxon>Pseudomonadati</taxon>
        <taxon>Myxococcota</taxon>
        <taxon>Myxococcia</taxon>
        <taxon>Myxococcales</taxon>
        <taxon>Sorangiineae</taxon>
        <taxon>Pendulisporaceae</taxon>
        <taxon>Pendulispora</taxon>
    </lineage>
</organism>
<keyword evidence="3 4" id="KW-0663">Pyridoxal phosphate</keyword>
<reference evidence="5" key="1">
    <citation type="submission" date="2021-12" db="EMBL/GenBank/DDBJ databases">
        <title>Discovery of the Pendulisporaceae a myxobacterial family with distinct sporulation behavior and unique specialized metabolism.</title>
        <authorList>
            <person name="Garcia R."/>
            <person name="Popoff A."/>
            <person name="Bader C.D."/>
            <person name="Loehr J."/>
            <person name="Walesch S."/>
            <person name="Walt C."/>
            <person name="Boldt J."/>
            <person name="Bunk B."/>
            <person name="Haeckl F.J.F.P.J."/>
            <person name="Gunesch A.P."/>
            <person name="Birkelbach J."/>
            <person name="Nuebel U."/>
            <person name="Pietschmann T."/>
            <person name="Bach T."/>
            <person name="Mueller R."/>
        </authorList>
    </citation>
    <scope>NUCLEOTIDE SEQUENCE</scope>
    <source>
        <strain evidence="5">MSr11367</strain>
    </source>
</reference>
<dbReference type="InterPro" id="IPR015421">
    <property type="entry name" value="PyrdxlP-dep_Trfase_major"/>
</dbReference>
<dbReference type="InterPro" id="IPR005814">
    <property type="entry name" value="Aminotrans_3"/>
</dbReference>
<comment type="cofactor">
    <cofactor evidence="1">
        <name>pyridoxal 5'-phosphate</name>
        <dbReference type="ChEBI" id="CHEBI:597326"/>
    </cofactor>
</comment>
<comment type="similarity">
    <text evidence="2 4">Belongs to the class-III pyridoxal-phosphate-dependent aminotransferase family.</text>
</comment>
<dbReference type="Gene3D" id="3.90.1150.10">
    <property type="entry name" value="Aspartate Aminotransferase, domain 1"/>
    <property type="match status" value="1"/>
</dbReference>
<dbReference type="SUPFAM" id="SSF53383">
    <property type="entry name" value="PLP-dependent transferases"/>
    <property type="match status" value="1"/>
</dbReference>
<dbReference type="PIRSF" id="PIRSF000521">
    <property type="entry name" value="Transaminase_4ab_Lys_Orn"/>
    <property type="match status" value="1"/>
</dbReference>
<dbReference type="EMBL" id="CP089983">
    <property type="protein sequence ID" value="WXB00927.1"/>
    <property type="molecule type" value="Genomic_DNA"/>
</dbReference>
<evidence type="ECO:0000313" key="6">
    <source>
        <dbReference type="Proteomes" id="UP001374803"/>
    </source>
</evidence>
<evidence type="ECO:0000256" key="3">
    <source>
        <dbReference type="ARBA" id="ARBA00022898"/>
    </source>
</evidence>
<dbReference type="InterPro" id="IPR049704">
    <property type="entry name" value="Aminotrans_3_PPA_site"/>
</dbReference>
<gene>
    <name evidence="5" type="ORF">LVJ94_28895</name>
</gene>
<sequence>MPHSIGSHVLVPWSVQAGLNPPTVVRAQGSFFFDADGKRYLDWTSGSVCVPLGHGHPKVVEAIRRQADRLCWTPSGFFNDLRSRYAEALSRISPWAEGARVHFTTGGAEANDDLVKVARMVTGRPKVLCAYRAYHGNNLGSAALSGVDRWRDRFSGPCGPGGVVRFLAPYPYRSPFYADTPELETERALAHLETVLSHEGAANVAAILVEPVTGSSGLVVYPKGYLAGLRRLCDEHGILLAFDEVMTGFGRVGKSFASVRLGVTPDLFSFAKGASSSYVPLGGILVREGVARFFDREYFDVGHTHAGHVLAVATGLATLEVYEEEGLFERAILLENWLRQDLTELQGRHPNLVGDVRGLGALFGMELVRDGAGKTPLVAWHHPTPPAAMQAFYRALLARGVYAYGRYNIPLIAPPLNISRQELDLGFEALDAALSEVESLNLDRA</sequence>
<dbReference type="PANTHER" id="PTHR43094:SF1">
    <property type="entry name" value="AMINOTRANSFERASE CLASS-III"/>
    <property type="match status" value="1"/>
</dbReference>
<name>A0ABZ2KXB4_9BACT</name>
<dbReference type="GO" id="GO:0008483">
    <property type="term" value="F:transaminase activity"/>
    <property type="evidence" value="ECO:0007669"/>
    <property type="project" value="UniProtKB-KW"/>
</dbReference>
<accession>A0ABZ2KXB4</accession>
<evidence type="ECO:0000313" key="5">
    <source>
        <dbReference type="EMBL" id="WXB00927.1"/>
    </source>
</evidence>
<dbReference type="Pfam" id="PF00202">
    <property type="entry name" value="Aminotran_3"/>
    <property type="match status" value="1"/>
</dbReference>
<evidence type="ECO:0000256" key="2">
    <source>
        <dbReference type="ARBA" id="ARBA00008954"/>
    </source>
</evidence>
<dbReference type="Proteomes" id="UP001374803">
    <property type="component" value="Chromosome"/>
</dbReference>
<evidence type="ECO:0000256" key="4">
    <source>
        <dbReference type="RuleBase" id="RU003560"/>
    </source>
</evidence>
<dbReference type="InterPro" id="IPR015424">
    <property type="entry name" value="PyrdxlP-dep_Trfase"/>
</dbReference>
<dbReference type="PANTHER" id="PTHR43094">
    <property type="entry name" value="AMINOTRANSFERASE"/>
    <property type="match status" value="1"/>
</dbReference>
<dbReference type="PROSITE" id="PS00600">
    <property type="entry name" value="AA_TRANSFER_CLASS_3"/>
    <property type="match status" value="1"/>
</dbReference>
<protein>
    <submittedName>
        <fullName evidence="5">Aminotransferase class III-fold pyridoxal phosphate-dependent enzyme</fullName>
    </submittedName>
</protein>
<proteinExistence type="inferred from homology"/>